<evidence type="ECO:0000313" key="3">
    <source>
        <dbReference type="Proteomes" id="UP000070186"/>
    </source>
</evidence>
<keyword evidence="2" id="KW-0378">Hydrolase</keyword>
<evidence type="ECO:0000259" key="1">
    <source>
        <dbReference type="PROSITE" id="PS51833"/>
    </source>
</evidence>
<dbReference type="RefSeq" id="WP_066884371.1">
    <property type="nucleotide sequence ID" value="NZ_LODL01000021.1"/>
</dbReference>
<dbReference type="STRING" id="281362.AT959_11940"/>
<sequence>MSNAITFKILEDIAKDLSGDEITFPTFLDITFQVRSALKDPNLSIEQLAKLVGAEPLMSAKIIRMSNSVALNPSGREIADVKNAIVRVGMEAVRTVSFAVAMEQLLKSKQMHAFEGISKKLWEHTSHVAALCRVLARKVAKINGDEAMFAGLVHDLGVFYLMSRAANFPELVNDKVELHALLVDWHDNIGHALLSALGQPESVLKAVQEHETDREIVEIKSLSDVLYVANKIANRSASWRDPELDGAVDTSILDEIFDAETLAEIIEESEEEVQSLKSALGG</sequence>
<dbReference type="Proteomes" id="UP000070186">
    <property type="component" value="Unassembled WGS sequence"/>
</dbReference>
<dbReference type="Pfam" id="PF08668">
    <property type="entry name" value="HDOD"/>
    <property type="match status" value="1"/>
</dbReference>
<organism evidence="2 3">
    <name type="scientific">Dechloromonas denitrificans</name>
    <dbReference type="NCBI Taxonomy" id="281362"/>
    <lineage>
        <taxon>Bacteria</taxon>
        <taxon>Pseudomonadati</taxon>
        <taxon>Pseudomonadota</taxon>
        <taxon>Betaproteobacteria</taxon>
        <taxon>Rhodocyclales</taxon>
        <taxon>Azonexaceae</taxon>
        <taxon>Dechloromonas</taxon>
    </lineage>
</organism>
<feature type="domain" description="HDOD" evidence="1">
    <location>
        <begin position="24"/>
        <end position="213"/>
    </location>
</feature>
<accession>A0A133XI19</accession>
<dbReference type="GO" id="GO:0016787">
    <property type="term" value="F:hydrolase activity"/>
    <property type="evidence" value="ECO:0007669"/>
    <property type="project" value="UniProtKB-KW"/>
</dbReference>
<dbReference type="AlphaFoldDB" id="A0A133XI19"/>
<protein>
    <submittedName>
        <fullName evidence="2">Metal-dependent phosphohydrolase</fullName>
    </submittedName>
</protein>
<dbReference type="InterPro" id="IPR052340">
    <property type="entry name" value="RNase_Y/CdgJ"/>
</dbReference>
<proteinExistence type="predicted"/>
<dbReference type="EMBL" id="LODL01000021">
    <property type="protein sequence ID" value="KXB30597.1"/>
    <property type="molecule type" value="Genomic_DNA"/>
</dbReference>
<gene>
    <name evidence="2" type="ORF">AT959_11940</name>
</gene>
<dbReference type="PANTHER" id="PTHR33525">
    <property type="match status" value="1"/>
</dbReference>
<dbReference type="InterPro" id="IPR013976">
    <property type="entry name" value="HDOD"/>
</dbReference>
<name>A0A133XI19_9RHOO</name>
<evidence type="ECO:0000313" key="2">
    <source>
        <dbReference type="EMBL" id="KXB30597.1"/>
    </source>
</evidence>
<dbReference type="SUPFAM" id="SSF109604">
    <property type="entry name" value="HD-domain/PDEase-like"/>
    <property type="match status" value="1"/>
</dbReference>
<reference evidence="2 3" key="1">
    <citation type="submission" date="2015-12" db="EMBL/GenBank/DDBJ databases">
        <title>Nitrous oxide reduction kinetics distinguish bacteria harboring typical versus atypical NosZ.</title>
        <authorList>
            <person name="Yoon S."/>
            <person name="Nissen S."/>
            <person name="Park D."/>
            <person name="Sanford R.A."/>
            <person name="Loeffler F.E."/>
        </authorList>
    </citation>
    <scope>NUCLEOTIDE SEQUENCE [LARGE SCALE GENOMIC DNA]</scope>
    <source>
        <strain evidence="2 3">ATCC BAA-841</strain>
    </source>
</reference>
<comment type="caution">
    <text evidence="2">The sequence shown here is derived from an EMBL/GenBank/DDBJ whole genome shotgun (WGS) entry which is preliminary data.</text>
</comment>
<dbReference type="Gene3D" id="1.10.3210.10">
    <property type="entry name" value="Hypothetical protein af1432"/>
    <property type="match status" value="1"/>
</dbReference>
<keyword evidence="3" id="KW-1185">Reference proteome</keyword>
<dbReference type="PANTHER" id="PTHR33525:SF3">
    <property type="entry name" value="RIBONUCLEASE Y"/>
    <property type="match status" value="1"/>
</dbReference>
<dbReference type="PROSITE" id="PS51833">
    <property type="entry name" value="HDOD"/>
    <property type="match status" value="1"/>
</dbReference>